<sequence>RSDYCSPLITFTLKMLVLLHHGHRSAAVVNLRVPHFKSYYRMALRCPIPAFGSNLHKRMAHLSRSIVRKEHMQMSTQVDLPAEADAVVVGGGMMGCWTLYHLARLGMTSAVLLERDKLTSGTTWHTNGLVHVIRASEVCSKLFNVTRDHILELDAQEPAGWTQNGAIYIASKKDRLKEYHRMVTLGKILGVECHVLTPSETASIQPLIRTDDILGSIYVPGDGTIDPAPLCRAVTRDAASKGAKVYEGVSVTSVETEKSRFNREQVKAVHTSSGTIKTKNVVVCAGI</sequence>
<evidence type="ECO:0000313" key="3">
    <source>
        <dbReference type="Proteomes" id="UP001497623"/>
    </source>
</evidence>
<dbReference type="Gene3D" id="3.50.50.60">
    <property type="entry name" value="FAD/NAD(P)-binding domain"/>
    <property type="match status" value="1"/>
</dbReference>
<evidence type="ECO:0000259" key="1">
    <source>
        <dbReference type="Pfam" id="PF01266"/>
    </source>
</evidence>
<comment type="caution">
    <text evidence="2">The sequence shown here is derived from an EMBL/GenBank/DDBJ whole genome shotgun (WGS) entry which is preliminary data.</text>
</comment>
<dbReference type="PANTHER" id="PTHR13847">
    <property type="entry name" value="SARCOSINE DEHYDROGENASE-RELATED"/>
    <property type="match status" value="1"/>
</dbReference>
<dbReference type="PANTHER" id="PTHR13847:SF200">
    <property type="entry name" value="SARCOSINE DEHYDROGENASE, MITOCHONDRIAL"/>
    <property type="match status" value="1"/>
</dbReference>
<dbReference type="Proteomes" id="UP001497623">
    <property type="component" value="Unassembled WGS sequence"/>
</dbReference>
<dbReference type="Pfam" id="PF01266">
    <property type="entry name" value="DAO"/>
    <property type="match status" value="1"/>
</dbReference>
<dbReference type="InterPro" id="IPR036188">
    <property type="entry name" value="FAD/NAD-bd_sf"/>
</dbReference>
<feature type="non-terminal residue" evidence="2">
    <location>
        <position position="287"/>
    </location>
</feature>
<keyword evidence="3" id="KW-1185">Reference proteome</keyword>
<dbReference type="SUPFAM" id="SSF51905">
    <property type="entry name" value="FAD/NAD(P)-binding domain"/>
    <property type="match status" value="1"/>
</dbReference>
<name>A0AAV2SM98_MEGNR</name>
<proteinExistence type="predicted"/>
<organism evidence="2 3">
    <name type="scientific">Meganyctiphanes norvegica</name>
    <name type="common">Northern krill</name>
    <name type="synonym">Thysanopoda norvegica</name>
    <dbReference type="NCBI Taxonomy" id="48144"/>
    <lineage>
        <taxon>Eukaryota</taxon>
        <taxon>Metazoa</taxon>
        <taxon>Ecdysozoa</taxon>
        <taxon>Arthropoda</taxon>
        <taxon>Crustacea</taxon>
        <taxon>Multicrustacea</taxon>
        <taxon>Malacostraca</taxon>
        <taxon>Eumalacostraca</taxon>
        <taxon>Eucarida</taxon>
        <taxon>Euphausiacea</taxon>
        <taxon>Euphausiidae</taxon>
        <taxon>Meganyctiphanes</taxon>
    </lineage>
</organism>
<dbReference type="GO" id="GO:1901053">
    <property type="term" value="P:sarcosine catabolic process"/>
    <property type="evidence" value="ECO:0007669"/>
    <property type="project" value="TreeGrafter"/>
</dbReference>
<dbReference type="AlphaFoldDB" id="A0AAV2SM98"/>
<dbReference type="GO" id="GO:0008480">
    <property type="term" value="F:sarcosine dehydrogenase activity"/>
    <property type="evidence" value="ECO:0007669"/>
    <property type="project" value="TreeGrafter"/>
</dbReference>
<dbReference type="EMBL" id="CAXKWB010074729">
    <property type="protein sequence ID" value="CAL4198572.1"/>
    <property type="molecule type" value="Genomic_DNA"/>
</dbReference>
<feature type="domain" description="FAD dependent oxidoreductase" evidence="1">
    <location>
        <begin position="85"/>
        <end position="286"/>
    </location>
</feature>
<dbReference type="Gene3D" id="3.30.9.10">
    <property type="entry name" value="D-Amino Acid Oxidase, subunit A, domain 2"/>
    <property type="match status" value="1"/>
</dbReference>
<feature type="non-terminal residue" evidence="2">
    <location>
        <position position="1"/>
    </location>
</feature>
<reference evidence="2 3" key="1">
    <citation type="submission" date="2024-05" db="EMBL/GenBank/DDBJ databases">
        <authorList>
            <person name="Wallberg A."/>
        </authorList>
    </citation>
    <scope>NUCLEOTIDE SEQUENCE [LARGE SCALE GENOMIC DNA]</scope>
</reference>
<evidence type="ECO:0000313" key="2">
    <source>
        <dbReference type="EMBL" id="CAL4198572.1"/>
    </source>
</evidence>
<dbReference type="InterPro" id="IPR006076">
    <property type="entry name" value="FAD-dep_OxRdtase"/>
</dbReference>
<dbReference type="GO" id="GO:0005759">
    <property type="term" value="C:mitochondrial matrix"/>
    <property type="evidence" value="ECO:0007669"/>
    <property type="project" value="TreeGrafter"/>
</dbReference>
<gene>
    <name evidence="2" type="ORF">MNOR_LOCUS37375</name>
</gene>
<accession>A0AAV2SM98</accession>
<protein>
    <recommendedName>
        <fullName evidence="1">FAD dependent oxidoreductase domain-containing protein</fullName>
    </recommendedName>
</protein>